<organism evidence="1 2">
    <name type="scientific">Cymbomonas tetramitiformis</name>
    <dbReference type="NCBI Taxonomy" id="36881"/>
    <lineage>
        <taxon>Eukaryota</taxon>
        <taxon>Viridiplantae</taxon>
        <taxon>Chlorophyta</taxon>
        <taxon>Pyramimonadophyceae</taxon>
        <taxon>Pyramimonadales</taxon>
        <taxon>Pyramimonadaceae</taxon>
        <taxon>Cymbomonas</taxon>
    </lineage>
</organism>
<evidence type="ECO:0000313" key="2">
    <source>
        <dbReference type="Proteomes" id="UP001190700"/>
    </source>
</evidence>
<comment type="caution">
    <text evidence="1">The sequence shown here is derived from an EMBL/GenBank/DDBJ whole genome shotgun (WGS) entry which is preliminary data.</text>
</comment>
<dbReference type="EMBL" id="LGRX02017463">
    <property type="protein sequence ID" value="KAK3260725.1"/>
    <property type="molecule type" value="Genomic_DNA"/>
</dbReference>
<sequence length="663" mass="74704">MKTHEEKLHPTELSKERAKNRNLLLGRFARPCEASQVTVEPIIPPHVAVDMPAEEVVIEIPEADIFESQAEPEIFLSTQPQASSSLSSAGPLSMLRKIYKAVRHIPSNFSTYADTIANKVVAKISARIDKLEVSNVSNASLDKSKKPLLEMNLQSSKTLAELIRVFDLQIDVDSGTCACRLCRLNCNFAQETASKIFPGGNRDKFGIFTLPEGADLRPFKTVLRKHFESAAHSWCAEYDAWTQLQQSRYAKVGLILARNAYFIIREALSYLCFERLVHEDHCKGLQVGTLNHSTAFISEFMVHMHSVLKDKIVLFLDTVDPATGQRPVYAINADKVTELRRTGQIVGMLVMVEGVIKAIFLGDPPVTQGHDAKGVCKNILVVLVDIFGFTAESMQAQCSGMAFDGAYFKLHAEEALCVALEVDLDWILPNWDGAHKLEKVLDDVRWQDASTVWHRAIAKNTGEILSKISWGKGYEEAREVGEALNRRFLNPKAHCDTRFAQAERKVYQNMGDNYLIIVTHNRQLAHLDVRTLPDTQRTRARERAAEAKEFLKEMTKLAFVVRILGLSDLLRCVKDLALFQQTVNTLPWEVVEREVHFHDVQMNTQLTGQLHDCKLTEEDFPMLFKHQEDLMQKRYMGVELTTAPVFAGNGKAAFKSLLKELAK</sequence>
<evidence type="ECO:0000313" key="1">
    <source>
        <dbReference type="EMBL" id="KAK3260725.1"/>
    </source>
</evidence>
<dbReference type="AlphaFoldDB" id="A0AAE0FJ89"/>
<name>A0AAE0FJ89_9CHLO</name>
<feature type="non-terminal residue" evidence="1">
    <location>
        <position position="663"/>
    </location>
</feature>
<reference evidence="1 2" key="1">
    <citation type="journal article" date="2015" name="Genome Biol. Evol.">
        <title>Comparative Genomics of a Bacterivorous Green Alga Reveals Evolutionary Causalities and Consequences of Phago-Mixotrophic Mode of Nutrition.</title>
        <authorList>
            <person name="Burns J.A."/>
            <person name="Paasch A."/>
            <person name="Narechania A."/>
            <person name="Kim E."/>
        </authorList>
    </citation>
    <scope>NUCLEOTIDE SEQUENCE [LARGE SCALE GENOMIC DNA]</scope>
    <source>
        <strain evidence="1 2">PLY_AMNH</strain>
    </source>
</reference>
<keyword evidence="2" id="KW-1185">Reference proteome</keyword>
<gene>
    <name evidence="1" type="ORF">CYMTET_30332</name>
</gene>
<dbReference type="Proteomes" id="UP001190700">
    <property type="component" value="Unassembled WGS sequence"/>
</dbReference>
<proteinExistence type="predicted"/>
<protein>
    <submittedName>
        <fullName evidence="1">Uncharacterized protein</fullName>
    </submittedName>
</protein>
<accession>A0AAE0FJ89</accession>